<organism evidence="9 10">
    <name type="scientific">Hoeflea poritis</name>
    <dbReference type="NCBI Taxonomy" id="2993659"/>
    <lineage>
        <taxon>Bacteria</taxon>
        <taxon>Pseudomonadati</taxon>
        <taxon>Pseudomonadota</taxon>
        <taxon>Alphaproteobacteria</taxon>
        <taxon>Hyphomicrobiales</taxon>
        <taxon>Rhizobiaceae</taxon>
        <taxon>Hoeflea</taxon>
    </lineage>
</organism>
<evidence type="ECO:0000256" key="5">
    <source>
        <dbReference type="ARBA" id="ARBA00022989"/>
    </source>
</evidence>
<keyword evidence="2" id="KW-0813">Transport</keyword>
<feature type="transmembrane region" description="Helical" evidence="7">
    <location>
        <begin position="322"/>
        <end position="342"/>
    </location>
</feature>
<dbReference type="SUPFAM" id="SSF103473">
    <property type="entry name" value="MFS general substrate transporter"/>
    <property type="match status" value="1"/>
</dbReference>
<comment type="subcellular location">
    <subcellularLocation>
        <location evidence="1">Cell membrane</location>
        <topology evidence="1">Multi-pass membrane protein</topology>
    </subcellularLocation>
</comment>
<feature type="transmembrane region" description="Helical" evidence="7">
    <location>
        <begin position="181"/>
        <end position="199"/>
    </location>
</feature>
<keyword evidence="10" id="KW-1185">Reference proteome</keyword>
<evidence type="ECO:0000256" key="2">
    <source>
        <dbReference type="ARBA" id="ARBA00022448"/>
    </source>
</evidence>
<dbReference type="InterPro" id="IPR020846">
    <property type="entry name" value="MFS_dom"/>
</dbReference>
<dbReference type="Gene3D" id="1.20.1250.20">
    <property type="entry name" value="MFS general substrate transporter like domains"/>
    <property type="match status" value="1"/>
</dbReference>
<keyword evidence="5 7" id="KW-1133">Transmembrane helix</keyword>
<dbReference type="InterPro" id="IPR050171">
    <property type="entry name" value="MFS_Transporters"/>
</dbReference>
<dbReference type="Proteomes" id="UP001148313">
    <property type="component" value="Unassembled WGS sequence"/>
</dbReference>
<feature type="transmembrane region" description="Helical" evidence="7">
    <location>
        <begin position="52"/>
        <end position="70"/>
    </location>
</feature>
<dbReference type="PROSITE" id="PS50850">
    <property type="entry name" value="MFS"/>
    <property type="match status" value="1"/>
</dbReference>
<reference evidence="9" key="1">
    <citation type="submission" date="2022-11" db="EMBL/GenBank/DDBJ databases">
        <title>Hoeflea poritis sp. nov., isolated from scleractinian coral Porites lutea.</title>
        <authorList>
            <person name="Zhang G."/>
            <person name="Wei Q."/>
            <person name="Cai L."/>
        </authorList>
    </citation>
    <scope>NUCLEOTIDE SEQUENCE</scope>
    <source>
        <strain evidence="9">E7-10</strain>
    </source>
</reference>
<feature type="transmembrane region" description="Helical" evidence="7">
    <location>
        <begin position="7"/>
        <end position="27"/>
    </location>
</feature>
<feature type="transmembrane region" description="Helical" evidence="7">
    <location>
        <begin position="82"/>
        <end position="102"/>
    </location>
</feature>
<evidence type="ECO:0000256" key="1">
    <source>
        <dbReference type="ARBA" id="ARBA00004651"/>
    </source>
</evidence>
<accession>A0ABT4VJF9</accession>
<feature type="transmembrane region" description="Helical" evidence="7">
    <location>
        <begin position="383"/>
        <end position="403"/>
    </location>
</feature>
<evidence type="ECO:0000256" key="4">
    <source>
        <dbReference type="ARBA" id="ARBA00022692"/>
    </source>
</evidence>
<feature type="transmembrane region" description="Helical" evidence="7">
    <location>
        <begin position="354"/>
        <end position="377"/>
    </location>
</feature>
<proteinExistence type="predicted"/>
<comment type="caution">
    <text evidence="9">The sequence shown here is derived from an EMBL/GenBank/DDBJ whole genome shotgun (WGS) entry which is preliminary data.</text>
</comment>
<dbReference type="RefSeq" id="WP_271087686.1">
    <property type="nucleotide sequence ID" value="NZ_JAPJZH010000001.1"/>
</dbReference>
<feature type="transmembrane region" description="Helical" evidence="7">
    <location>
        <begin position="296"/>
        <end position="316"/>
    </location>
</feature>
<keyword evidence="4 7" id="KW-0812">Transmembrane</keyword>
<evidence type="ECO:0000259" key="8">
    <source>
        <dbReference type="PROSITE" id="PS50850"/>
    </source>
</evidence>
<feature type="transmembrane region" description="Helical" evidence="7">
    <location>
        <begin position="262"/>
        <end position="284"/>
    </location>
</feature>
<evidence type="ECO:0000313" key="9">
    <source>
        <dbReference type="EMBL" id="MDA4844163.1"/>
    </source>
</evidence>
<gene>
    <name evidence="9" type="ORF">OOZ53_02330</name>
</gene>
<dbReference type="PANTHER" id="PTHR23517">
    <property type="entry name" value="RESISTANCE PROTEIN MDTM, PUTATIVE-RELATED-RELATED"/>
    <property type="match status" value="1"/>
</dbReference>
<feature type="transmembrane region" description="Helical" evidence="7">
    <location>
        <begin position="108"/>
        <end position="131"/>
    </location>
</feature>
<dbReference type="Pfam" id="PF07690">
    <property type="entry name" value="MFS_1"/>
    <property type="match status" value="1"/>
</dbReference>
<name>A0ABT4VJF9_9HYPH</name>
<feature type="domain" description="Major facilitator superfamily (MFS) profile" evidence="8">
    <location>
        <begin position="9"/>
        <end position="407"/>
    </location>
</feature>
<protein>
    <submittedName>
        <fullName evidence="9">MFS transporter</fullName>
    </submittedName>
</protein>
<sequence>MSPIAKFALLAVVFVDLIGQGLVFPIINELVMDPKLTFLPVSSSDATRHFDYGLVIGIFFLCWFFGGVYVAKISDTIGRKRAIMICLFGALAGYAITILALFADSLWLLILGRGITGFTAGNQPIAQAAMIDASRTDEEKARNMGYIVTGISAGLVGGPIIGGLLSDPAILGSFASIKMPFYGAFVLVLVTILLVQFTYRDVKTTREKLEIRPMEVFTQLVRIREKPVVMRLYTVFLSFMAANVTFYVFMDNYLSSEFQIGLFGTNMAMMVLGAALATSSTFLVTPILSRFGKLPVIVTVTVTMALSGILFVLTPIPALCYVFIATFYFGFGIAYPALLGLFSASVSDEEQGWVMGICTAAFTLAAGVFSLVGGLMMAVDLRLPFYICVAAALLALVLIRTTWRHPDIDAIVR</sequence>
<dbReference type="PANTHER" id="PTHR23517:SF3">
    <property type="entry name" value="INTEGRAL MEMBRANE TRANSPORT PROTEIN"/>
    <property type="match status" value="1"/>
</dbReference>
<keyword evidence="3" id="KW-1003">Cell membrane</keyword>
<feature type="transmembrane region" description="Helical" evidence="7">
    <location>
        <begin position="143"/>
        <end position="161"/>
    </location>
</feature>
<evidence type="ECO:0000256" key="7">
    <source>
        <dbReference type="SAM" id="Phobius"/>
    </source>
</evidence>
<evidence type="ECO:0000256" key="6">
    <source>
        <dbReference type="ARBA" id="ARBA00023136"/>
    </source>
</evidence>
<dbReference type="InterPro" id="IPR036259">
    <property type="entry name" value="MFS_trans_sf"/>
</dbReference>
<dbReference type="EMBL" id="JAPJZH010000001">
    <property type="protein sequence ID" value="MDA4844163.1"/>
    <property type="molecule type" value="Genomic_DNA"/>
</dbReference>
<keyword evidence="6 7" id="KW-0472">Membrane</keyword>
<dbReference type="InterPro" id="IPR011701">
    <property type="entry name" value="MFS"/>
</dbReference>
<feature type="transmembrane region" description="Helical" evidence="7">
    <location>
        <begin position="232"/>
        <end position="250"/>
    </location>
</feature>
<evidence type="ECO:0000313" key="10">
    <source>
        <dbReference type="Proteomes" id="UP001148313"/>
    </source>
</evidence>
<evidence type="ECO:0000256" key="3">
    <source>
        <dbReference type="ARBA" id="ARBA00022475"/>
    </source>
</evidence>